<proteinExistence type="predicted"/>
<evidence type="ECO:0008006" key="4">
    <source>
        <dbReference type="Google" id="ProtNLM"/>
    </source>
</evidence>
<keyword evidence="3" id="KW-1185">Reference proteome</keyword>
<feature type="compositionally biased region" description="Low complexity" evidence="1">
    <location>
        <begin position="60"/>
        <end position="85"/>
    </location>
</feature>
<dbReference type="AlphaFoldDB" id="A0AAN7HIM9"/>
<name>A0AAN7HIM9_9PEZI</name>
<evidence type="ECO:0000313" key="3">
    <source>
        <dbReference type="Proteomes" id="UP001303647"/>
    </source>
</evidence>
<protein>
    <recommendedName>
        <fullName evidence="4">Vegetative cell wall protein gp1</fullName>
    </recommendedName>
</protein>
<dbReference type="Proteomes" id="UP001303647">
    <property type="component" value="Unassembled WGS sequence"/>
</dbReference>
<evidence type="ECO:0000313" key="2">
    <source>
        <dbReference type="EMBL" id="KAK4243363.1"/>
    </source>
</evidence>
<accession>A0AAN7HIM9</accession>
<feature type="region of interest" description="Disordered" evidence="1">
    <location>
        <begin position="35"/>
        <end position="102"/>
    </location>
</feature>
<gene>
    <name evidence="2" type="ORF">C7999DRAFT_36303</name>
</gene>
<comment type="caution">
    <text evidence="2">The sequence shown here is derived from an EMBL/GenBank/DDBJ whole genome shotgun (WGS) entry which is preliminary data.</text>
</comment>
<reference evidence="2" key="1">
    <citation type="journal article" date="2023" name="Mol. Phylogenet. Evol.">
        <title>Genome-scale phylogeny and comparative genomics of the fungal order Sordariales.</title>
        <authorList>
            <person name="Hensen N."/>
            <person name="Bonometti L."/>
            <person name="Westerberg I."/>
            <person name="Brannstrom I.O."/>
            <person name="Guillou S."/>
            <person name="Cros-Aarteil S."/>
            <person name="Calhoun S."/>
            <person name="Haridas S."/>
            <person name="Kuo A."/>
            <person name="Mondo S."/>
            <person name="Pangilinan J."/>
            <person name="Riley R."/>
            <person name="LaButti K."/>
            <person name="Andreopoulos B."/>
            <person name="Lipzen A."/>
            <person name="Chen C."/>
            <person name="Yan M."/>
            <person name="Daum C."/>
            <person name="Ng V."/>
            <person name="Clum A."/>
            <person name="Steindorff A."/>
            <person name="Ohm R.A."/>
            <person name="Martin F."/>
            <person name="Silar P."/>
            <person name="Natvig D.O."/>
            <person name="Lalanne C."/>
            <person name="Gautier V."/>
            <person name="Ament-Velasquez S.L."/>
            <person name="Kruys A."/>
            <person name="Hutchinson M.I."/>
            <person name="Powell A.J."/>
            <person name="Barry K."/>
            <person name="Miller A.N."/>
            <person name="Grigoriev I.V."/>
            <person name="Debuchy R."/>
            <person name="Gladieux P."/>
            <person name="Hiltunen Thoren M."/>
            <person name="Johannesson H."/>
        </authorList>
    </citation>
    <scope>NUCLEOTIDE SEQUENCE</scope>
    <source>
        <strain evidence="2">CBS 359.72</strain>
    </source>
</reference>
<dbReference type="EMBL" id="MU857825">
    <property type="protein sequence ID" value="KAK4243363.1"/>
    <property type="molecule type" value="Genomic_DNA"/>
</dbReference>
<reference evidence="2" key="2">
    <citation type="submission" date="2023-05" db="EMBL/GenBank/DDBJ databases">
        <authorList>
            <consortium name="Lawrence Berkeley National Laboratory"/>
            <person name="Steindorff A."/>
            <person name="Hensen N."/>
            <person name="Bonometti L."/>
            <person name="Westerberg I."/>
            <person name="Brannstrom I.O."/>
            <person name="Guillou S."/>
            <person name="Cros-Aarteil S."/>
            <person name="Calhoun S."/>
            <person name="Haridas S."/>
            <person name="Kuo A."/>
            <person name="Mondo S."/>
            <person name="Pangilinan J."/>
            <person name="Riley R."/>
            <person name="Labutti K."/>
            <person name="Andreopoulos B."/>
            <person name="Lipzen A."/>
            <person name="Chen C."/>
            <person name="Yanf M."/>
            <person name="Daum C."/>
            <person name="Ng V."/>
            <person name="Clum A."/>
            <person name="Ohm R."/>
            <person name="Martin F."/>
            <person name="Silar P."/>
            <person name="Natvig D."/>
            <person name="Lalanne C."/>
            <person name="Gautier V."/>
            <person name="Ament-Velasquez S.L."/>
            <person name="Kruys A."/>
            <person name="Hutchinson M.I."/>
            <person name="Powell A.J."/>
            <person name="Barry K."/>
            <person name="Miller A.N."/>
            <person name="Grigoriev I.V."/>
            <person name="Debuchy R."/>
            <person name="Gladieux P."/>
            <person name="Thoren M.H."/>
            <person name="Johannesson H."/>
        </authorList>
    </citation>
    <scope>NUCLEOTIDE SEQUENCE</scope>
    <source>
        <strain evidence="2">CBS 359.72</strain>
    </source>
</reference>
<sequence>MYTTPWFRRPSRDFVSPRYTSNGFYGVAVSITSGKPMSSRILPQSTRRRSVFDPSDSECRPTTSRSRRNSTSAQQQQRSARPSATAHKKPPPPPAVSQATEADTKWHKIPLGYSLKNWDPTEEPIMLLSSVFDANSLGKWIYGWTVYHHGAGSPIGEMAGEMWLLLIQLAGKMKRVKETLPKIRNKDGKELLDQFIAAGERLRDNLRKLFNACEGPMLRAGTKQKKEGQLGKSAGVEFVETLFGPDHELGRTERFMASMRLWNLQFDTKCEEIL</sequence>
<feature type="compositionally biased region" description="Polar residues" evidence="1">
    <location>
        <begin position="35"/>
        <end position="45"/>
    </location>
</feature>
<organism evidence="2 3">
    <name type="scientific">Corynascus novoguineensis</name>
    <dbReference type="NCBI Taxonomy" id="1126955"/>
    <lineage>
        <taxon>Eukaryota</taxon>
        <taxon>Fungi</taxon>
        <taxon>Dikarya</taxon>
        <taxon>Ascomycota</taxon>
        <taxon>Pezizomycotina</taxon>
        <taxon>Sordariomycetes</taxon>
        <taxon>Sordariomycetidae</taxon>
        <taxon>Sordariales</taxon>
        <taxon>Chaetomiaceae</taxon>
        <taxon>Corynascus</taxon>
    </lineage>
</organism>
<evidence type="ECO:0000256" key="1">
    <source>
        <dbReference type="SAM" id="MobiDB-lite"/>
    </source>
</evidence>